<reference evidence="2" key="1">
    <citation type="submission" date="2016-05" db="EMBL/GenBank/DDBJ databases">
        <authorList>
            <person name="Liu B."/>
            <person name="Wang J."/>
            <person name="Zhu Y."/>
            <person name="Liu G."/>
            <person name="Chen Q."/>
            <person name="Chen Z."/>
            <person name="Lan J."/>
            <person name="Che J."/>
            <person name="Ge C."/>
            <person name="Shi H."/>
            <person name="Pan Z."/>
            <person name="Liu X."/>
        </authorList>
    </citation>
    <scope>NUCLEOTIDE SEQUENCE [LARGE SCALE GENOMIC DNA]</scope>
    <source>
        <strain evidence="2">FJAT-27215</strain>
    </source>
</reference>
<dbReference type="EMBL" id="MAYT01000004">
    <property type="protein sequence ID" value="OCA91885.1"/>
    <property type="molecule type" value="Genomic_DNA"/>
</dbReference>
<organism evidence="1 2">
    <name type="scientific">Pseudobacillus wudalianchiensis</name>
    <dbReference type="NCBI Taxonomy" id="1743143"/>
    <lineage>
        <taxon>Bacteria</taxon>
        <taxon>Bacillati</taxon>
        <taxon>Bacillota</taxon>
        <taxon>Bacilli</taxon>
        <taxon>Bacillales</taxon>
        <taxon>Bacillaceae</taxon>
        <taxon>Pseudobacillus</taxon>
    </lineage>
</organism>
<keyword evidence="2" id="KW-1185">Reference proteome</keyword>
<comment type="caution">
    <text evidence="1">The sequence shown here is derived from an EMBL/GenBank/DDBJ whole genome shotgun (WGS) entry which is preliminary data.</text>
</comment>
<evidence type="ECO:0000313" key="1">
    <source>
        <dbReference type="EMBL" id="OCA91885.1"/>
    </source>
</evidence>
<dbReference type="RefSeq" id="WP_065409709.1">
    <property type="nucleotide sequence ID" value="NZ_MAYT01000004.1"/>
</dbReference>
<name>A0A1B9B707_9BACI</name>
<evidence type="ECO:0000313" key="2">
    <source>
        <dbReference type="Proteomes" id="UP000092578"/>
    </source>
</evidence>
<proteinExistence type="predicted"/>
<sequence>MKVELIVDRDSVHAGDDGYSHRKSIVLTEDLPVKQLVERLILNREFNLALISGGEVLWNAEVNGLCVAQVIQNEDYSYEIYGVNRLISDYRNDDNKVGLTFYYFSYSGKHKFTEKEKESSIHFPWSPIYYWSGLDTAKERKVYQGKWGV</sequence>
<protein>
    <submittedName>
        <fullName evidence="1">Uncharacterized protein</fullName>
    </submittedName>
</protein>
<accession>A0A1B9B707</accession>
<dbReference type="Proteomes" id="UP000092578">
    <property type="component" value="Unassembled WGS sequence"/>
</dbReference>
<gene>
    <name evidence="1" type="ORF">A8F95_19370</name>
</gene>
<dbReference type="AlphaFoldDB" id="A0A1B9B707"/>